<keyword evidence="2" id="KW-1185">Reference proteome</keyword>
<dbReference type="AlphaFoldDB" id="A0AAW1PW59"/>
<dbReference type="EMBL" id="JALJOQ010000009">
    <property type="protein sequence ID" value="KAK9812129.1"/>
    <property type="molecule type" value="Genomic_DNA"/>
</dbReference>
<evidence type="ECO:0000313" key="2">
    <source>
        <dbReference type="Proteomes" id="UP001465755"/>
    </source>
</evidence>
<evidence type="ECO:0000313" key="1">
    <source>
        <dbReference type="EMBL" id="KAK9812129.1"/>
    </source>
</evidence>
<accession>A0AAW1PW59</accession>
<sequence>MHRRAWHTALQEVPVAMEFRKPLSDYQLQRLCETSVHIASISFSEQERRSLTLITCPEFRQRQAPYLRKLWNIELDGEGHASASALTPFDLSTLYASPLNRGKGTFSSSSIAHMSRLKLLSLRAYSYLDLSEVPSSVATLQVGPARLLSRLTHRVDRVIVNGGKAMYLLDDLTPYFTCARNIQGYATKLAAHTLDLSRQGDSSVSHRGQTDNPTLKCVVEHLMLEYDHLMVLDPLASSSWICRDASRGTALLKEHLGNREFITTEGRGRLHAKCIKMNAVRKKAVRFAEDHMLATVLSRSEFDS</sequence>
<protein>
    <submittedName>
        <fullName evidence="1">Uncharacterized protein</fullName>
    </submittedName>
</protein>
<gene>
    <name evidence="1" type="ORF">WJX73_009542</name>
</gene>
<dbReference type="Proteomes" id="UP001465755">
    <property type="component" value="Unassembled WGS sequence"/>
</dbReference>
<proteinExistence type="predicted"/>
<name>A0AAW1PW59_9CHLO</name>
<organism evidence="1 2">
    <name type="scientific">Symbiochloris irregularis</name>
    <dbReference type="NCBI Taxonomy" id="706552"/>
    <lineage>
        <taxon>Eukaryota</taxon>
        <taxon>Viridiplantae</taxon>
        <taxon>Chlorophyta</taxon>
        <taxon>core chlorophytes</taxon>
        <taxon>Trebouxiophyceae</taxon>
        <taxon>Trebouxiales</taxon>
        <taxon>Trebouxiaceae</taxon>
        <taxon>Symbiochloris</taxon>
    </lineage>
</organism>
<reference evidence="1 2" key="1">
    <citation type="journal article" date="2024" name="Nat. Commun.">
        <title>Phylogenomics reveals the evolutionary origins of lichenization in chlorophyte algae.</title>
        <authorList>
            <person name="Puginier C."/>
            <person name="Libourel C."/>
            <person name="Otte J."/>
            <person name="Skaloud P."/>
            <person name="Haon M."/>
            <person name="Grisel S."/>
            <person name="Petersen M."/>
            <person name="Berrin J.G."/>
            <person name="Delaux P.M."/>
            <person name="Dal Grande F."/>
            <person name="Keller J."/>
        </authorList>
    </citation>
    <scope>NUCLEOTIDE SEQUENCE [LARGE SCALE GENOMIC DNA]</scope>
    <source>
        <strain evidence="1 2">SAG 2036</strain>
    </source>
</reference>
<comment type="caution">
    <text evidence="1">The sequence shown here is derived from an EMBL/GenBank/DDBJ whole genome shotgun (WGS) entry which is preliminary data.</text>
</comment>